<comment type="caution">
    <text evidence="3">The sequence shown here is derived from an EMBL/GenBank/DDBJ whole genome shotgun (WGS) entry which is preliminary data.</text>
</comment>
<dbReference type="AlphaFoldDB" id="A0AA39GFU7"/>
<dbReference type="Proteomes" id="UP001175261">
    <property type="component" value="Unassembled WGS sequence"/>
</dbReference>
<reference evidence="3" key="1">
    <citation type="submission" date="2022-10" db="EMBL/GenBank/DDBJ databases">
        <title>Determination and structural analysis of whole genome sequence of Sarocladium strictum F4-1.</title>
        <authorList>
            <person name="Hu L."/>
            <person name="Jiang Y."/>
        </authorList>
    </citation>
    <scope>NUCLEOTIDE SEQUENCE</scope>
    <source>
        <strain evidence="3">F4-1</strain>
    </source>
</reference>
<evidence type="ECO:0000313" key="3">
    <source>
        <dbReference type="EMBL" id="KAK0386391.1"/>
    </source>
</evidence>
<keyword evidence="1" id="KW-0175">Coiled coil</keyword>
<evidence type="ECO:0000313" key="4">
    <source>
        <dbReference type="Proteomes" id="UP001175261"/>
    </source>
</evidence>
<accession>A0AA39GFU7</accession>
<feature type="region of interest" description="Disordered" evidence="2">
    <location>
        <begin position="119"/>
        <end position="148"/>
    </location>
</feature>
<protein>
    <recommendedName>
        <fullName evidence="5">Ubiquinol-cytochrome-c reductase cytochrome c1</fullName>
    </recommendedName>
</protein>
<evidence type="ECO:0000256" key="2">
    <source>
        <dbReference type="SAM" id="MobiDB-lite"/>
    </source>
</evidence>
<feature type="region of interest" description="Disordered" evidence="2">
    <location>
        <begin position="356"/>
        <end position="389"/>
    </location>
</feature>
<feature type="coiled-coil region" evidence="1">
    <location>
        <begin position="296"/>
        <end position="341"/>
    </location>
</feature>
<keyword evidence="4" id="KW-1185">Reference proteome</keyword>
<evidence type="ECO:0008006" key="5">
    <source>
        <dbReference type="Google" id="ProtNLM"/>
    </source>
</evidence>
<organism evidence="3 4">
    <name type="scientific">Sarocladium strictum</name>
    <name type="common">Black bundle disease fungus</name>
    <name type="synonym">Acremonium strictum</name>
    <dbReference type="NCBI Taxonomy" id="5046"/>
    <lineage>
        <taxon>Eukaryota</taxon>
        <taxon>Fungi</taxon>
        <taxon>Dikarya</taxon>
        <taxon>Ascomycota</taxon>
        <taxon>Pezizomycotina</taxon>
        <taxon>Sordariomycetes</taxon>
        <taxon>Hypocreomycetidae</taxon>
        <taxon>Hypocreales</taxon>
        <taxon>Sarocladiaceae</taxon>
        <taxon>Sarocladium</taxon>
    </lineage>
</organism>
<proteinExistence type="predicted"/>
<dbReference type="EMBL" id="JAPDFR010000005">
    <property type="protein sequence ID" value="KAK0386391.1"/>
    <property type="molecule type" value="Genomic_DNA"/>
</dbReference>
<sequence>MVNANPSPDERVIYLALKNVFKGQNAEVRNPKPIRKLIQKHQNQLDVQPLIREHNLDTLCNLTQNLLAQGIFSSALKAKLRFPELFNPSPTHSAEKEASEAEAAKIEADAIEQFVQSSSSVVEPPAHGKDEQIAQEPGSPMLSASRNNTLGQLDSTQSLAIPPLFPVYLPFKVQHQLLRHLQSLLESACYDFGLRTMPEILHEHKWDCAEAMELNRWVGAVMKQENIMANKRCATPAETVLRAVANIRHTAVHRLRVNAKAIQQFLLDAETLAIFIEDVELQRRISRLRGDTRAIVEELEQNKHFLRSKLDETLRKIADQRRELQALEEDAIAEMAKEDQEYGALAGQMLTQAIAPSDDSSSTAMDTEKTVIYSGGDGSEGLTVSDDNT</sequence>
<evidence type="ECO:0000256" key="1">
    <source>
        <dbReference type="SAM" id="Coils"/>
    </source>
</evidence>
<name>A0AA39GFU7_SARSR</name>
<gene>
    <name evidence="3" type="ORF">NLU13_6228</name>
</gene>